<evidence type="ECO:0000313" key="1">
    <source>
        <dbReference type="EMBL" id="KYG61715.1"/>
    </source>
</evidence>
<comment type="caution">
    <text evidence="1">The sequence shown here is derived from an EMBL/GenBank/DDBJ whole genome shotgun (WGS) entry which is preliminary data.</text>
</comment>
<accession>A0A150WFR7</accession>
<dbReference type="AlphaFoldDB" id="A0A150WFR7"/>
<gene>
    <name evidence="1" type="ORF">AZI86_17405</name>
</gene>
<dbReference type="EMBL" id="LUKE01000006">
    <property type="protein sequence ID" value="KYG61715.1"/>
    <property type="molecule type" value="Genomic_DNA"/>
</dbReference>
<organism evidence="1 2">
    <name type="scientific">Bdellovibrio bacteriovorus</name>
    <dbReference type="NCBI Taxonomy" id="959"/>
    <lineage>
        <taxon>Bacteria</taxon>
        <taxon>Pseudomonadati</taxon>
        <taxon>Bdellovibrionota</taxon>
        <taxon>Bdellovibrionia</taxon>
        <taxon>Bdellovibrionales</taxon>
        <taxon>Pseudobdellovibrionaceae</taxon>
        <taxon>Bdellovibrio</taxon>
    </lineage>
</organism>
<evidence type="ECO:0000313" key="2">
    <source>
        <dbReference type="Proteomes" id="UP000075320"/>
    </source>
</evidence>
<proteinExistence type="predicted"/>
<name>A0A150WFR7_BDEBC</name>
<reference evidence="1 2" key="1">
    <citation type="submission" date="2016-03" db="EMBL/GenBank/DDBJ databases">
        <authorList>
            <person name="Ploux O."/>
        </authorList>
    </citation>
    <scope>NUCLEOTIDE SEQUENCE [LARGE SCALE GENOMIC DNA]</scope>
    <source>
        <strain evidence="1 2">R0</strain>
    </source>
</reference>
<dbReference type="OrthoDB" id="5291172at2"/>
<keyword evidence="2" id="KW-1185">Reference proteome</keyword>
<dbReference type="Proteomes" id="UP000075320">
    <property type="component" value="Unassembled WGS sequence"/>
</dbReference>
<sequence length="201" mass="22425">MESGVLTLKDPRPEVIGRSWNYFVGVSAQQFQPEGRVTNDLNNTFDLGQQGQTLMPGIEFGVISQDFYANSILLNFGAQLKGSFSSQSVAVTYPSGQVIDDARLNTTLFSVGPTFAARWERYDWLTFIFTPEFGSLRYTQTSSSSYGQFSKSAAYRALTAGFDFKVADKVSVFTTYSQRDLDDSQLALQKDNFELGTKVTW</sequence>
<protein>
    <submittedName>
        <fullName evidence="1">Uncharacterized protein</fullName>
    </submittedName>
</protein>